<evidence type="ECO:0000256" key="3">
    <source>
        <dbReference type="ARBA" id="ARBA00022695"/>
    </source>
</evidence>
<dbReference type="InterPro" id="IPR008921">
    <property type="entry name" value="DNA_pol3_clamp-load_cplx_C"/>
</dbReference>
<dbReference type="GO" id="GO:0005524">
    <property type="term" value="F:ATP binding"/>
    <property type="evidence" value="ECO:0007669"/>
    <property type="project" value="UniProtKB-KW"/>
</dbReference>
<dbReference type="InterPro" id="IPR027417">
    <property type="entry name" value="P-loop_NTPase"/>
</dbReference>
<dbReference type="InterPro" id="IPR048448">
    <property type="entry name" value="DnaX-like_C"/>
</dbReference>
<evidence type="ECO:0000256" key="2">
    <source>
        <dbReference type="ARBA" id="ARBA00022679"/>
    </source>
</evidence>
<evidence type="ECO:0000256" key="4">
    <source>
        <dbReference type="ARBA" id="ARBA00022705"/>
    </source>
</evidence>
<dbReference type="Gene3D" id="1.20.272.10">
    <property type="match status" value="1"/>
</dbReference>
<dbReference type="Gene3D" id="1.10.8.60">
    <property type="match status" value="1"/>
</dbReference>
<dbReference type="Pfam" id="PF22608">
    <property type="entry name" value="DNAX_ATPase_lid"/>
    <property type="match status" value="1"/>
</dbReference>
<dbReference type="SUPFAM" id="SSF52540">
    <property type="entry name" value="P-loop containing nucleoside triphosphate hydrolases"/>
    <property type="match status" value="1"/>
</dbReference>
<dbReference type="NCBIfam" id="TIGR02397">
    <property type="entry name" value="dnaX_nterm"/>
    <property type="match status" value="1"/>
</dbReference>
<evidence type="ECO:0000256" key="7">
    <source>
        <dbReference type="ARBA" id="ARBA00022833"/>
    </source>
</evidence>
<keyword evidence="4 11" id="KW-0235">DNA replication</keyword>
<dbReference type="InterPro" id="IPR045085">
    <property type="entry name" value="HLD_clamp_pol_III_gamma_tau"/>
</dbReference>
<evidence type="ECO:0000313" key="14">
    <source>
        <dbReference type="Proteomes" id="UP000177309"/>
    </source>
</evidence>
<keyword evidence="2 11" id="KW-0808">Transferase</keyword>
<dbReference type="EC" id="2.7.7.7" evidence="11"/>
<comment type="caution">
    <text evidence="13">The sequence shown here is derived from an EMBL/GenBank/DDBJ whole genome shotgun (WGS) entry which is preliminary data.</text>
</comment>
<dbReference type="SUPFAM" id="SSF48019">
    <property type="entry name" value="post-AAA+ oligomerization domain-like"/>
    <property type="match status" value="1"/>
</dbReference>
<dbReference type="InterPro" id="IPR001270">
    <property type="entry name" value="ClpA/B"/>
</dbReference>
<evidence type="ECO:0000256" key="10">
    <source>
        <dbReference type="ARBA" id="ARBA00049244"/>
    </source>
</evidence>
<dbReference type="Pfam" id="PF12169">
    <property type="entry name" value="DNA_pol3_gamma3"/>
    <property type="match status" value="1"/>
</dbReference>
<evidence type="ECO:0000256" key="11">
    <source>
        <dbReference type="RuleBase" id="RU364063"/>
    </source>
</evidence>
<evidence type="ECO:0000313" key="13">
    <source>
        <dbReference type="EMBL" id="OGC32640.1"/>
    </source>
</evidence>
<keyword evidence="3 11" id="KW-0548">Nucleotidyltransferase</keyword>
<evidence type="ECO:0000256" key="6">
    <source>
        <dbReference type="ARBA" id="ARBA00022741"/>
    </source>
</evidence>
<gene>
    <name evidence="11" type="primary">dnaX</name>
    <name evidence="13" type="ORF">A2462_02085</name>
</gene>
<dbReference type="Gene3D" id="3.40.50.300">
    <property type="entry name" value="P-loop containing nucleotide triphosphate hydrolases"/>
    <property type="match status" value="1"/>
</dbReference>
<comment type="subunit">
    <text evidence="11">DNA polymerase III contains a core (composed of alpha, epsilon and theta chains) that associates with a tau subunit. This core dimerizes to form the POLIII' complex. PolIII' associates with the gamma complex (composed of gamma, delta, delta', psi and chi chains) and with the beta chain to form the complete DNA polymerase III complex.</text>
</comment>
<dbReference type="FunFam" id="1.10.8.60:FF:000013">
    <property type="entry name" value="DNA polymerase III subunit gamma/tau"/>
    <property type="match status" value="1"/>
</dbReference>
<dbReference type="InterPro" id="IPR005790">
    <property type="entry name" value="DNA_polIII_delta"/>
</dbReference>
<sequence length="508" mass="56674">MSYISLYRKWRSQDFAELVGQPAIVQTLRNAIKNNRLAHAYMFSGPRGTGKTSTARILAKALNCENGPTENPCGTCQSCVKTRDGHSVNVYEIDAASNRGIDQIRELREKVRYAPVEGRYKVYIIDEVHMLTPEAFNALLKTLEEPPSHTIFVLATTELQKVPLTIISRCQRLDFGRIKLAEIEAHLSKVAEKEGFEIEPKALNLISRVAEGCMRDAVSLLDQLVSFAGHKISYDNVVLMLGTADEELLFAFAEGIANGDIAKVLGLVEKGLEEGRSTSQVTRDLISHFRHLLHVKVGSGEVLELTADYLERLHGQAKQFTLDNIKEAIQSLSRAELDMKWHPHARLVLEVALLELLEVRSKVKGLDAGIEVGNEKQKLEDHSPQPISSINTGIHSQNPMTKIKLHWNDILESVKKKSIFGYVSLHEGEPREVNEKGKLVITFKKGYAFHKERLEDRKNKESVEEAIRESIGEKIPIECIIAEAGATVAAPAISANMVADFFEGRIVQ</sequence>
<keyword evidence="5" id="KW-0479">Metal-binding</keyword>
<protein>
    <recommendedName>
        <fullName evidence="11">DNA polymerase III subunit gamma/tau</fullName>
        <ecNumber evidence="11">2.7.7.7</ecNumber>
    </recommendedName>
</protein>
<keyword evidence="7" id="KW-0862">Zinc</keyword>
<dbReference type="InterPro" id="IPR003593">
    <property type="entry name" value="AAA+_ATPase"/>
</dbReference>
<comment type="function">
    <text evidence="11">DNA polymerase III is a complex, multichain enzyme responsible for most of the replicative synthesis in bacteria. This DNA polymerase also exhibits 3' to 5' exonuclease activity.</text>
</comment>
<dbReference type="Proteomes" id="UP000177309">
    <property type="component" value="Unassembled WGS sequence"/>
</dbReference>
<keyword evidence="8 11" id="KW-0067">ATP-binding</keyword>
<dbReference type="CDD" id="cd18137">
    <property type="entry name" value="HLD_clamp_pol_III_gamma_tau"/>
    <property type="match status" value="1"/>
</dbReference>
<evidence type="ECO:0000256" key="5">
    <source>
        <dbReference type="ARBA" id="ARBA00022723"/>
    </source>
</evidence>
<dbReference type="EMBL" id="MEUI01000048">
    <property type="protein sequence ID" value="OGC32640.1"/>
    <property type="molecule type" value="Genomic_DNA"/>
</dbReference>
<dbReference type="GO" id="GO:0006261">
    <property type="term" value="P:DNA-templated DNA replication"/>
    <property type="evidence" value="ECO:0007669"/>
    <property type="project" value="TreeGrafter"/>
</dbReference>
<dbReference type="AlphaFoldDB" id="A0A1F4TJE6"/>
<dbReference type="GO" id="GO:0009360">
    <property type="term" value="C:DNA polymerase III complex"/>
    <property type="evidence" value="ECO:0007669"/>
    <property type="project" value="InterPro"/>
</dbReference>
<name>A0A1F4TJE6_UNCSA</name>
<evidence type="ECO:0000259" key="12">
    <source>
        <dbReference type="SMART" id="SM00382"/>
    </source>
</evidence>
<accession>A0A1F4TJE6</accession>
<comment type="catalytic activity">
    <reaction evidence="10 11">
        <text>DNA(n) + a 2'-deoxyribonucleoside 5'-triphosphate = DNA(n+1) + diphosphate</text>
        <dbReference type="Rhea" id="RHEA:22508"/>
        <dbReference type="Rhea" id="RHEA-COMP:17339"/>
        <dbReference type="Rhea" id="RHEA-COMP:17340"/>
        <dbReference type="ChEBI" id="CHEBI:33019"/>
        <dbReference type="ChEBI" id="CHEBI:61560"/>
        <dbReference type="ChEBI" id="CHEBI:173112"/>
        <dbReference type="EC" id="2.7.7.7"/>
    </reaction>
</comment>
<dbReference type="SMART" id="SM00382">
    <property type="entry name" value="AAA"/>
    <property type="match status" value="1"/>
</dbReference>
<comment type="similarity">
    <text evidence="1 11">Belongs to the DnaX/STICHEL family.</text>
</comment>
<dbReference type="PRINTS" id="PR00300">
    <property type="entry name" value="CLPPROTEASEA"/>
</dbReference>
<reference evidence="13 14" key="1">
    <citation type="journal article" date="2016" name="Nat. Commun.">
        <title>Thousands of microbial genomes shed light on interconnected biogeochemical processes in an aquifer system.</title>
        <authorList>
            <person name="Anantharaman K."/>
            <person name="Brown C.T."/>
            <person name="Hug L.A."/>
            <person name="Sharon I."/>
            <person name="Castelle C.J."/>
            <person name="Probst A.J."/>
            <person name="Thomas B.C."/>
            <person name="Singh A."/>
            <person name="Wilkins M.J."/>
            <person name="Karaoz U."/>
            <person name="Brodie E.L."/>
            <person name="Williams K.H."/>
            <person name="Hubbard S.S."/>
            <person name="Banfield J.F."/>
        </authorList>
    </citation>
    <scope>NUCLEOTIDE SEQUENCE [LARGE SCALE GENOMIC DNA]</scope>
</reference>
<evidence type="ECO:0000256" key="8">
    <source>
        <dbReference type="ARBA" id="ARBA00022840"/>
    </source>
</evidence>
<dbReference type="NCBIfam" id="TIGR01128">
    <property type="entry name" value="holA"/>
    <property type="match status" value="1"/>
</dbReference>
<feature type="domain" description="AAA+ ATPase" evidence="12">
    <location>
        <begin position="37"/>
        <end position="179"/>
    </location>
</feature>
<dbReference type="CDD" id="cd00009">
    <property type="entry name" value="AAA"/>
    <property type="match status" value="1"/>
</dbReference>
<evidence type="ECO:0000256" key="9">
    <source>
        <dbReference type="ARBA" id="ARBA00022932"/>
    </source>
</evidence>
<dbReference type="Pfam" id="PF20964">
    <property type="entry name" value="DnaX_C"/>
    <property type="match status" value="1"/>
</dbReference>
<keyword evidence="9 11" id="KW-0239">DNA-directed DNA polymerase</keyword>
<proteinExistence type="inferred from homology"/>
<dbReference type="InterPro" id="IPR050238">
    <property type="entry name" value="DNA_Rep/Repair_Clamp_Loader"/>
</dbReference>
<dbReference type="PANTHER" id="PTHR11669:SF0">
    <property type="entry name" value="PROTEIN STICHEL-LIKE 2"/>
    <property type="match status" value="1"/>
</dbReference>
<dbReference type="GO" id="GO:0003677">
    <property type="term" value="F:DNA binding"/>
    <property type="evidence" value="ECO:0007669"/>
    <property type="project" value="InterPro"/>
</dbReference>
<dbReference type="GO" id="GO:0003887">
    <property type="term" value="F:DNA-directed DNA polymerase activity"/>
    <property type="evidence" value="ECO:0007669"/>
    <property type="project" value="UniProtKB-KW"/>
</dbReference>
<dbReference type="InterPro" id="IPR022754">
    <property type="entry name" value="DNA_pol_III_gamma-3"/>
</dbReference>
<dbReference type="Pfam" id="PF13177">
    <property type="entry name" value="DNA_pol3_delta2"/>
    <property type="match status" value="1"/>
</dbReference>
<dbReference type="GO" id="GO:0046872">
    <property type="term" value="F:metal ion binding"/>
    <property type="evidence" value="ECO:0007669"/>
    <property type="project" value="UniProtKB-KW"/>
</dbReference>
<evidence type="ECO:0000256" key="1">
    <source>
        <dbReference type="ARBA" id="ARBA00006360"/>
    </source>
</evidence>
<organism evidence="13 14">
    <name type="scientific">candidate division WOR-1 bacterium RIFOXYC2_FULL_41_25</name>
    <dbReference type="NCBI Taxonomy" id="1802586"/>
    <lineage>
        <taxon>Bacteria</taxon>
        <taxon>Bacillati</taxon>
        <taxon>Saganbacteria</taxon>
    </lineage>
</organism>
<keyword evidence="6 11" id="KW-0547">Nucleotide-binding</keyword>
<dbReference type="PANTHER" id="PTHR11669">
    <property type="entry name" value="REPLICATION FACTOR C / DNA POLYMERASE III GAMMA-TAU SUBUNIT"/>
    <property type="match status" value="1"/>
</dbReference>
<dbReference type="FunFam" id="3.40.50.300:FF:000014">
    <property type="entry name" value="DNA polymerase III subunit gamma/tau"/>
    <property type="match status" value="1"/>
</dbReference>
<dbReference type="InterPro" id="IPR012763">
    <property type="entry name" value="DNA_pol_III_sug/sutau_N"/>
</dbReference>
<dbReference type="NCBIfam" id="NF004046">
    <property type="entry name" value="PRK05563.1"/>
    <property type="match status" value="1"/>
</dbReference>